<dbReference type="Gene3D" id="1.10.287.610">
    <property type="entry name" value="Helix hairpin bin"/>
    <property type="match status" value="1"/>
</dbReference>
<proteinExistence type="predicted"/>
<name>X1PRR7_9ZZZZ</name>
<evidence type="ECO:0000313" key="1">
    <source>
        <dbReference type="EMBL" id="GAI45201.1"/>
    </source>
</evidence>
<organism evidence="1">
    <name type="scientific">marine sediment metagenome</name>
    <dbReference type="NCBI Taxonomy" id="412755"/>
    <lineage>
        <taxon>unclassified sequences</taxon>
        <taxon>metagenomes</taxon>
        <taxon>ecological metagenomes</taxon>
    </lineage>
</organism>
<gene>
    <name evidence="1" type="ORF">S06H3_41444</name>
</gene>
<accession>X1PRR7</accession>
<dbReference type="AlphaFoldDB" id="X1PRR7"/>
<reference evidence="1" key="1">
    <citation type="journal article" date="2014" name="Front. Microbiol.">
        <title>High frequency of phylogenetically diverse reductive dehalogenase-homologous genes in deep subseafloor sedimentary metagenomes.</title>
        <authorList>
            <person name="Kawai M."/>
            <person name="Futagami T."/>
            <person name="Toyoda A."/>
            <person name="Takaki Y."/>
            <person name="Nishi S."/>
            <person name="Hori S."/>
            <person name="Arai W."/>
            <person name="Tsubouchi T."/>
            <person name="Morono Y."/>
            <person name="Uchiyama I."/>
            <person name="Ito T."/>
            <person name="Fujiyama A."/>
            <person name="Inagaki F."/>
            <person name="Takami H."/>
        </authorList>
    </citation>
    <scope>NUCLEOTIDE SEQUENCE</scope>
    <source>
        <strain evidence="1">Expedition CK06-06</strain>
    </source>
</reference>
<sequence length="50" mass="6113">MDDLASIKERIEQLRAEINHHNYRYYVLDSPEISDAEYDELMRELKQLEE</sequence>
<feature type="non-terminal residue" evidence="1">
    <location>
        <position position="50"/>
    </location>
</feature>
<protein>
    <submittedName>
        <fullName evidence="1">Uncharacterized protein</fullName>
    </submittedName>
</protein>
<dbReference type="Pfam" id="PF22745">
    <property type="entry name" value="Nlig-Ia"/>
    <property type="match status" value="1"/>
</dbReference>
<dbReference type="EMBL" id="BARV01025540">
    <property type="protein sequence ID" value="GAI45201.1"/>
    <property type="molecule type" value="Genomic_DNA"/>
</dbReference>
<dbReference type="SUPFAM" id="SSF56091">
    <property type="entry name" value="DNA ligase/mRNA capping enzyme, catalytic domain"/>
    <property type="match status" value="1"/>
</dbReference>
<comment type="caution">
    <text evidence="1">The sequence shown here is derived from an EMBL/GenBank/DDBJ whole genome shotgun (WGS) entry which is preliminary data.</text>
</comment>